<dbReference type="InterPro" id="IPR043472">
    <property type="entry name" value="Macro_dom-like"/>
</dbReference>
<feature type="region of interest" description="Disordered" evidence="1">
    <location>
        <begin position="201"/>
        <end position="322"/>
    </location>
</feature>
<dbReference type="InterPro" id="IPR002589">
    <property type="entry name" value="Macro_dom"/>
</dbReference>
<dbReference type="PROSITE" id="PS51154">
    <property type="entry name" value="MACRO"/>
    <property type="match status" value="1"/>
</dbReference>
<reference evidence="3 4" key="1">
    <citation type="submission" date="2017-12" db="EMBL/GenBank/DDBJ databases">
        <title>Sequencing, de novo assembly and annotation of complete genome of a new Thraustochytrid species, strain FCC1311.</title>
        <authorList>
            <person name="Sedici K."/>
            <person name="Godart F."/>
            <person name="Aiese Cigliano R."/>
            <person name="Sanseverino W."/>
            <person name="Barakat M."/>
            <person name="Ortet P."/>
            <person name="Marechal E."/>
            <person name="Cagnac O."/>
            <person name="Amato A."/>
        </authorList>
    </citation>
    <scope>NUCLEOTIDE SEQUENCE [LARGE SCALE GENOMIC DNA]</scope>
</reference>
<dbReference type="InParanoid" id="A0A2R5G774"/>
<organism evidence="3 4">
    <name type="scientific">Hondaea fermentalgiana</name>
    <dbReference type="NCBI Taxonomy" id="2315210"/>
    <lineage>
        <taxon>Eukaryota</taxon>
        <taxon>Sar</taxon>
        <taxon>Stramenopiles</taxon>
        <taxon>Bigyra</taxon>
        <taxon>Labyrinthulomycetes</taxon>
        <taxon>Thraustochytrida</taxon>
        <taxon>Thraustochytriidae</taxon>
        <taxon>Hondaea</taxon>
    </lineage>
</organism>
<evidence type="ECO:0000256" key="1">
    <source>
        <dbReference type="SAM" id="MobiDB-lite"/>
    </source>
</evidence>
<dbReference type="AlphaFoldDB" id="A0A2R5G774"/>
<dbReference type="SUPFAM" id="SSF52949">
    <property type="entry name" value="Macro domain-like"/>
    <property type="match status" value="1"/>
</dbReference>
<proteinExistence type="predicted"/>
<feature type="compositionally biased region" description="Low complexity" evidence="1">
    <location>
        <begin position="256"/>
        <end position="267"/>
    </location>
</feature>
<dbReference type="PANTHER" id="PTHR11106:SF27">
    <property type="entry name" value="MACRO DOMAIN-CONTAINING PROTEIN"/>
    <property type="match status" value="1"/>
</dbReference>
<feature type="compositionally biased region" description="Low complexity" evidence="1">
    <location>
        <begin position="298"/>
        <end position="308"/>
    </location>
</feature>
<comment type="caution">
    <text evidence="3">The sequence shown here is derived from an EMBL/GenBank/DDBJ whole genome shotgun (WGS) entry which is preliminary data.</text>
</comment>
<feature type="domain" description="Macro" evidence="2">
    <location>
        <begin position="7"/>
        <end position="195"/>
    </location>
</feature>
<keyword evidence="4" id="KW-1185">Reference proteome</keyword>
<dbReference type="SMART" id="SM00506">
    <property type="entry name" value="A1pp"/>
    <property type="match status" value="1"/>
</dbReference>
<dbReference type="PANTHER" id="PTHR11106">
    <property type="entry name" value="GANGLIOSIDE INDUCED DIFFERENTIATION ASSOCIATED PROTEIN 2-RELATED"/>
    <property type="match status" value="1"/>
</dbReference>
<dbReference type="OrthoDB" id="6133115at2759"/>
<accession>A0A2R5G774</accession>
<feature type="compositionally biased region" description="Low complexity" evidence="1">
    <location>
        <begin position="234"/>
        <end position="245"/>
    </location>
</feature>
<dbReference type="Proteomes" id="UP000241890">
    <property type="component" value="Unassembled WGS sequence"/>
</dbReference>
<evidence type="ECO:0000313" key="4">
    <source>
        <dbReference type="Proteomes" id="UP000241890"/>
    </source>
</evidence>
<evidence type="ECO:0000259" key="2">
    <source>
        <dbReference type="PROSITE" id="PS51154"/>
    </source>
</evidence>
<protein>
    <submittedName>
        <fullName evidence="3">O-acetyl-ADP-ribose deacetylase MACROD1</fullName>
    </submittedName>
</protein>
<sequence length="322" mass="33896">MPAREVRELSRWTTRHGALVRVCAGSIVDFCGDAVVNAANVGGLGGGGIDGAVNHAGGNELLTARYKLPQVEPGVRIPTGESRITVAGKLQVNFVIHSVGPCYPLSRDEDHREEDGQLRSAYVTALELAHKHKLRRVAFALISAGVFRGARSLQEILAVTCRAIDETARSGDDLSLCAYADEEQFILQEVAASVFIRDKRKMSRTGPAPSSPAQRAEDPSGELLRAPPKEEKPSAAASAGSSGSDAKSHHKVGASNNNNDNDNKNTNGARAPSASDIDAAKVVATRPPHPVPHPVQKAVSATTSTSVSGNPSEPGRQACKKP</sequence>
<dbReference type="Pfam" id="PF01661">
    <property type="entry name" value="Macro"/>
    <property type="match status" value="1"/>
</dbReference>
<dbReference type="Gene3D" id="3.40.220.10">
    <property type="entry name" value="Leucine Aminopeptidase, subunit E, domain 1"/>
    <property type="match status" value="1"/>
</dbReference>
<evidence type="ECO:0000313" key="3">
    <source>
        <dbReference type="EMBL" id="GBG26850.1"/>
    </source>
</evidence>
<gene>
    <name evidence="3" type="ORF">FCC1311_030722</name>
</gene>
<name>A0A2R5G774_9STRA</name>
<dbReference type="EMBL" id="BEYU01000025">
    <property type="protein sequence ID" value="GBG26850.1"/>
    <property type="molecule type" value="Genomic_DNA"/>
</dbReference>